<comment type="subcellular location">
    <subcellularLocation>
        <location evidence="1">Cytoplasm</location>
        <location evidence="1">Cytosol</location>
    </subcellularLocation>
</comment>
<protein>
    <recommendedName>
        <fullName evidence="6">Translation initiation factor eIF2B subunit alpha</fullName>
    </recommendedName>
    <alternativeName>
        <fullName evidence="7">eIF2B GDP-GTP exchange factor subunit alpha</fullName>
    </alternativeName>
</protein>
<evidence type="ECO:0000313" key="11">
    <source>
        <dbReference type="EMBL" id="EJT79062.1"/>
    </source>
</evidence>
<dbReference type="GO" id="GO:0005829">
    <property type="term" value="C:cytosol"/>
    <property type="evidence" value="ECO:0007669"/>
    <property type="project" value="UniProtKB-SubCell"/>
</dbReference>
<dbReference type="PANTHER" id="PTHR45860:SF1">
    <property type="entry name" value="TRANSLATION INITIATION FACTOR EIF-2B SUBUNIT ALPHA"/>
    <property type="match status" value="1"/>
</dbReference>
<sequence length="406" mass="42981">MLSDAAPPALAPIVTTGAAKPEGQAVAEYGIVSAYQRVLADDPDVTMPVAAIEALISVLGQTTSSTVMETLDIIRTEAERLKASVPNPVPLAAGTDLFQQYLLRSLKKQDGSSSSSSSSNKKAAGATAAQTAAASTATDGFEETRQYLIRNSRLFASRAKQARAAIADRGARIITEGKVVLTGGGSRTVAAILLRAAELHTAEHGSPRFRVVYVVDPRFSSPAPAPATTDPSSPPQKSQPQPQSQQQQQQQQQPSSVAAALRARGVPVAEVAEREVAHVLRTAGVDLAVLGAEVLCQNGGILSRIGTFNIAELVRAYGKSVYVAAESHKIARVYPLSQMDLPRCGVQQQVARFTTAADADAPEPPKPADADPVDYTPPQMITKFITEYGTKTPSDIYEMLLDIFYS</sequence>
<dbReference type="InterPro" id="IPR042529">
    <property type="entry name" value="IF_2B-like_C"/>
</dbReference>
<reference evidence="11" key="2">
    <citation type="submission" date="2010-07" db="EMBL/GenBank/DDBJ databases">
        <authorList>
            <consortium name="The Broad Institute Genome Sequencing Platform"/>
            <consortium name="Broad Institute Genome Sequencing Center for Infectious Disease"/>
            <person name="Ma L.-J."/>
            <person name="Dead R."/>
            <person name="Young S."/>
            <person name="Zeng Q."/>
            <person name="Koehrsen M."/>
            <person name="Alvarado L."/>
            <person name="Berlin A."/>
            <person name="Chapman S.B."/>
            <person name="Chen Z."/>
            <person name="Freedman E."/>
            <person name="Gellesch M."/>
            <person name="Goldberg J."/>
            <person name="Griggs A."/>
            <person name="Gujja S."/>
            <person name="Heilman E.R."/>
            <person name="Heiman D."/>
            <person name="Hepburn T."/>
            <person name="Howarth C."/>
            <person name="Jen D."/>
            <person name="Larson L."/>
            <person name="Mehta T."/>
            <person name="Neiman D."/>
            <person name="Pearson M."/>
            <person name="Roberts A."/>
            <person name="Saif S."/>
            <person name="Shea T."/>
            <person name="Shenoy N."/>
            <person name="Sisk P."/>
            <person name="Stolte C."/>
            <person name="Sykes S."/>
            <person name="Walk T."/>
            <person name="White J."/>
            <person name="Yandava C."/>
            <person name="Haas B."/>
            <person name="Nusbaum C."/>
            <person name="Birren B."/>
        </authorList>
    </citation>
    <scope>NUCLEOTIDE SEQUENCE</scope>
    <source>
        <strain evidence="11">R3-111a-1</strain>
    </source>
</reference>
<keyword evidence="5" id="KW-0648">Protein biosynthesis</keyword>
<dbReference type="GO" id="GO:0005085">
    <property type="term" value="F:guanyl-nucleotide exchange factor activity"/>
    <property type="evidence" value="ECO:0007669"/>
    <property type="project" value="TreeGrafter"/>
</dbReference>
<keyword evidence="13" id="KW-1185">Reference proteome</keyword>
<dbReference type="GO" id="GO:0003743">
    <property type="term" value="F:translation initiation factor activity"/>
    <property type="evidence" value="ECO:0007669"/>
    <property type="project" value="UniProtKB-KW"/>
</dbReference>
<comment type="subunit">
    <text evidence="8">Component of the translation initiation factor 2B (eIF2B) complex which is a heterodecamer of two sets of five different subunits: alpha, beta, gamma, delta and epsilon. Subunits alpha, beta and delta comprise a regulatory subcomplex and subunits epsilon and gamma comprise a catalytic subcomplex. Within the complex, the hexameric regulatory complex resides at the center, with the two heterodimeric catalytic subcomplexes bound on opposite sides.</text>
</comment>
<evidence type="ECO:0000256" key="9">
    <source>
        <dbReference type="RuleBase" id="RU003814"/>
    </source>
</evidence>
<dbReference type="STRING" id="644352.J3NSA6"/>
<keyword evidence="3" id="KW-0963">Cytoplasm</keyword>
<comment type="similarity">
    <text evidence="2 9">Belongs to the eIF-2B alpha/beta/delta subunits family.</text>
</comment>
<dbReference type="Gene3D" id="1.20.120.1070">
    <property type="entry name" value="Translation initiation factor eIF-2B, N-terminal domain"/>
    <property type="match status" value="1"/>
</dbReference>
<evidence type="ECO:0000313" key="12">
    <source>
        <dbReference type="EnsemblFungi" id="EJT79062"/>
    </source>
</evidence>
<feature type="region of interest" description="Disordered" evidence="10">
    <location>
        <begin position="222"/>
        <end position="259"/>
    </location>
</feature>
<dbReference type="InterPro" id="IPR051501">
    <property type="entry name" value="eIF2B_alpha/beta/delta"/>
</dbReference>
<name>J3NSA6_GAET3</name>
<dbReference type="EMBL" id="GL385396">
    <property type="protein sequence ID" value="EJT79062.1"/>
    <property type="molecule type" value="Genomic_DNA"/>
</dbReference>
<organism evidence="11">
    <name type="scientific">Gaeumannomyces tritici (strain R3-111a-1)</name>
    <name type="common">Wheat and barley take-all root rot fungus</name>
    <name type="synonym">Gaeumannomyces graminis var. tritici</name>
    <dbReference type="NCBI Taxonomy" id="644352"/>
    <lineage>
        <taxon>Eukaryota</taxon>
        <taxon>Fungi</taxon>
        <taxon>Dikarya</taxon>
        <taxon>Ascomycota</taxon>
        <taxon>Pezizomycotina</taxon>
        <taxon>Sordariomycetes</taxon>
        <taxon>Sordariomycetidae</taxon>
        <taxon>Magnaporthales</taxon>
        <taxon>Magnaporthaceae</taxon>
        <taxon>Gaeumannomyces</taxon>
    </lineage>
</organism>
<evidence type="ECO:0000256" key="6">
    <source>
        <dbReference type="ARBA" id="ARBA00044208"/>
    </source>
</evidence>
<evidence type="ECO:0000256" key="2">
    <source>
        <dbReference type="ARBA" id="ARBA00007251"/>
    </source>
</evidence>
<evidence type="ECO:0000256" key="10">
    <source>
        <dbReference type="SAM" id="MobiDB-lite"/>
    </source>
</evidence>
<dbReference type="GeneID" id="20344609"/>
<dbReference type="InterPro" id="IPR000649">
    <property type="entry name" value="IF-2B-related"/>
</dbReference>
<dbReference type="EnsemblFungi" id="EJT79062">
    <property type="protein sequence ID" value="EJT79062"/>
    <property type="gene ID" value="GGTG_04151"/>
</dbReference>
<evidence type="ECO:0000256" key="7">
    <source>
        <dbReference type="ARBA" id="ARBA00044236"/>
    </source>
</evidence>
<dbReference type="eggNOG" id="KOG1466">
    <property type="taxonomic scope" value="Eukaryota"/>
</dbReference>
<reference evidence="12" key="4">
    <citation type="journal article" date="2015" name="G3 (Bethesda)">
        <title>Genome sequences of three phytopathogenic species of the Magnaporthaceae family of fungi.</title>
        <authorList>
            <person name="Okagaki L.H."/>
            <person name="Nunes C.C."/>
            <person name="Sailsbery J."/>
            <person name="Clay B."/>
            <person name="Brown D."/>
            <person name="John T."/>
            <person name="Oh Y."/>
            <person name="Young N."/>
            <person name="Fitzgerald M."/>
            <person name="Haas B.J."/>
            <person name="Zeng Q."/>
            <person name="Young S."/>
            <person name="Adiconis X."/>
            <person name="Fan L."/>
            <person name="Levin J.Z."/>
            <person name="Mitchell T.K."/>
            <person name="Okubara P.A."/>
            <person name="Farman M.L."/>
            <person name="Kohn L.M."/>
            <person name="Birren B."/>
            <person name="Ma L.-J."/>
            <person name="Dean R.A."/>
        </authorList>
    </citation>
    <scope>NUCLEOTIDE SEQUENCE</scope>
    <source>
        <strain evidence="12">R3-111a-1</strain>
    </source>
</reference>
<dbReference type="AlphaFoldDB" id="J3NSA6"/>
<evidence type="ECO:0000256" key="8">
    <source>
        <dbReference type="ARBA" id="ARBA00046432"/>
    </source>
</evidence>
<reference evidence="11" key="3">
    <citation type="submission" date="2010-09" db="EMBL/GenBank/DDBJ databases">
        <title>Annotation of Gaeumannomyces graminis var. tritici R3-111a-1.</title>
        <authorList>
            <consortium name="The Broad Institute Genome Sequencing Platform"/>
            <person name="Ma L.-J."/>
            <person name="Dead R."/>
            <person name="Young S.K."/>
            <person name="Zeng Q."/>
            <person name="Gargeya S."/>
            <person name="Fitzgerald M."/>
            <person name="Haas B."/>
            <person name="Abouelleil A."/>
            <person name="Alvarado L."/>
            <person name="Arachchi H.M."/>
            <person name="Berlin A."/>
            <person name="Brown A."/>
            <person name="Chapman S.B."/>
            <person name="Chen Z."/>
            <person name="Dunbar C."/>
            <person name="Freedman E."/>
            <person name="Gearin G."/>
            <person name="Gellesch M."/>
            <person name="Goldberg J."/>
            <person name="Griggs A."/>
            <person name="Gujja S."/>
            <person name="Heiman D."/>
            <person name="Howarth C."/>
            <person name="Larson L."/>
            <person name="Lui A."/>
            <person name="MacDonald P.J.P."/>
            <person name="Mehta T."/>
            <person name="Montmayeur A."/>
            <person name="Murphy C."/>
            <person name="Neiman D."/>
            <person name="Pearson M."/>
            <person name="Priest M."/>
            <person name="Roberts A."/>
            <person name="Saif S."/>
            <person name="Shea T."/>
            <person name="Shenoy N."/>
            <person name="Sisk P."/>
            <person name="Stolte C."/>
            <person name="Sykes S."/>
            <person name="Yandava C."/>
            <person name="Wortman J."/>
            <person name="Nusbaum C."/>
            <person name="Birren B."/>
        </authorList>
    </citation>
    <scope>NUCLEOTIDE SEQUENCE</scope>
    <source>
        <strain evidence="11">R3-111a-1</strain>
    </source>
</reference>
<reference evidence="13" key="1">
    <citation type="submission" date="2010-07" db="EMBL/GenBank/DDBJ databases">
        <title>The genome sequence of Gaeumannomyces graminis var. tritici strain R3-111a-1.</title>
        <authorList>
            <consortium name="The Broad Institute Genome Sequencing Platform"/>
            <person name="Ma L.-J."/>
            <person name="Dead R."/>
            <person name="Young S."/>
            <person name="Zeng Q."/>
            <person name="Koehrsen M."/>
            <person name="Alvarado L."/>
            <person name="Berlin A."/>
            <person name="Chapman S.B."/>
            <person name="Chen Z."/>
            <person name="Freedman E."/>
            <person name="Gellesch M."/>
            <person name="Goldberg J."/>
            <person name="Griggs A."/>
            <person name="Gujja S."/>
            <person name="Heilman E.R."/>
            <person name="Heiman D."/>
            <person name="Hepburn T."/>
            <person name="Howarth C."/>
            <person name="Jen D."/>
            <person name="Larson L."/>
            <person name="Mehta T."/>
            <person name="Neiman D."/>
            <person name="Pearson M."/>
            <person name="Roberts A."/>
            <person name="Saif S."/>
            <person name="Shea T."/>
            <person name="Shenoy N."/>
            <person name="Sisk P."/>
            <person name="Stolte C."/>
            <person name="Sykes S."/>
            <person name="Walk T."/>
            <person name="White J."/>
            <person name="Yandava C."/>
            <person name="Haas B."/>
            <person name="Nusbaum C."/>
            <person name="Birren B."/>
        </authorList>
    </citation>
    <scope>NUCLEOTIDE SEQUENCE [LARGE SCALE GENOMIC DNA]</scope>
    <source>
        <strain evidence="13">R3-111a-1</strain>
    </source>
</reference>
<evidence type="ECO:0000256" key="4">
    <source>
        <dbReference type="ARBA" id="ARBA00022540"/>
    </source>
</evidence>
<dbReference type="GO" id="GO:0005851">
    <property type="term" value="C:eukaryotic translation initiation factor 2B complex"/>
    <property type="evidence" value="ECO:0007669"/>
    <property type="project" value="TreeGrafter"/>
</dbReference>
<feature type="region of interest" description="Disordered" evidence="10">
    <location>
        <begin position="356"/>
        <end position="375"/>
    </location>
</feature>
<dbReference type="FunCoup" id="J3NSA6">
    <property type="interactions" value="1148"/>
</dbReference>
<evidence type="ECO:0000256" key="1">
    <source>
        <dbReference type="ARBA" id="ARBA00004514"/>
    </source>
</evidence>
<dbReference type="OrthoDB" id="10249309at2759"/>
<dbReference type="Pfam" id="PF01008">
    <property type="entry name" value="IF-2B"/>
    <property type="match status" value="2"/>
</dbReference>
<dbReference type="Gene3D" id="3.40.50.10470">
    <property type="entry name" value="Translation initiation factor eif-2b, domain 2"/>
    <property type="match status" value="1"/>
</dbReference>
<dbReference type="VEuPathDB" id="FungiDB:GGTG_04151"/>
<proteinExistence type="inferred from homology"/>
<dbReference type="HOGENOM" id="CLU_016218_0_1_1"/>
<dbReference type="RefSeq" id="XP_009220207.1">
    <property type="nucleotide sequence ID" value="XM_009221943.1"/>
</dbReference>
<dbReference type="PANTHER" id="PTHR45860">
    <property type="entry name" value="TRANSLATION INITIATION FACTOR EIF-2B SUBUNIT ALPHA"/>
    <property type="match status" value="1"/>
</dbReference>
<dbReference type="Proteomes" id="UP000006039">
    <property type="component" value="Unassembled WGS sequence"/>
</dbReference>
<evidence type="ECO:0000256" key="5">
    <source>
        <dbReference type="ARBA" id="ARBA00022917"/>
    </source>
</evidence>
<dbReference type="SUPFAM" id="SSF100950">
    <property type="entry name" value="NagB/RpiA/CoA transferase-like"/>
    <property type="match status" value="1"/>
</dbReference>
<gene>
    <name evidence="12" type="primary">20344609</name>
    <name evidence="11" type="ORF">GGTG_04151</name>
</gene>
<evidence type="ECO:0000313" key="13">
    <source>
        <dbReference type="Proteomes" id="UP000006039"/>
    </source>
</evidence>
<reference evidence="12" key="5">
    <citation type="submission" date="2018-04" db="UniProtKB">
        <authorList>
            <consortium name="EnsemblFungi"/>
        </authorList>
    </citation>
    <scope>IDENTIFICATION</scope>
    <source>
        <strain evidence="12">R3-111a-1</strain>
    </source>
</reference>
<accession>J3NSA6</accession>
<evidence type="ECO:0000256" key="3">
    <source>
        <dbReference type="ARBA" id="ARBA00022490"/>
    </source>
</evidence>
<dbReference type="InterPro" id="IPR037171">
    <property type="entry name" value="NagB/RpiA_transferase-like"/>
</dbReference>
<keyword evidence="4 11" id="KW-0396">Initiation factor</keyword>
<dbReference type="InterPro" id="IPR042528">
    <property type="entry name" value="elF-2B_alpha_N"/>
</dbReference>